<dbReference type="EMBL" id="JANIPJ010000007">
    <property type="protein sequence ID" value="MCR2804693.1"/>
    <property type="molecule type" value="Genomic_DNA"/>
</dbReference>
<dbReference type="Proteomes" id="UP001141950">
    <property type="component" value="Unassembled WGS sequence"/>
</dbReference>
<proteinExistence type="inferred from homology"/>
<dbReference type="AlphaFoldDB" id="A0A9X2MRW9"/>
<keyword evidence="4 7" id="KW-0812">Transmembrane</keyword>
<dbReference type="Gene3D" id="1.10.3720.10">
    <property type="entry name" value="MetI-like"/>
    <property type="match status" value="1"/>
</dbReference>
<gene>
    <name evidence="9" type="ORF">NQZ67_12470</name>
</gene>
<feature type="transmembrane region" description="Helical" evidence="7">
    <location>
        <begin position="118"/>
        <end position="138"/>
    </location>
</feature>
<evidence type="ECO:0000313" key="10">
    <source>
        <dbReference type="Proteomes" id="UP001141950"/>
    </source>
</evidence>
<keyword evidence="2 7" id="KW-0813">Transport</keyword>
<feature type="transmembrane region" description="Helical" evidence="7">
    <location>
        <begin position="203"/>
        <end position="231"/>
    </location>
</feature>
<evidence type="ECO:0000313" key="9">
    <source>
        <dbReference type="EMBL" id="MCR2804693.1"/>
    </source>
</evidence>
<evidence type="ECO:0000256" key="3">
    <source>
        <dbReference type="ARBA" id="ARBA00022475"/>
    </source>
</evidence>
<evidence type="ECO:0000256" key="4">
    <source>
        <dbReference type="ARBA" id="ARBA00022692"/>
    </source>
</evidence>
<feature type="domain" description="ABC transmembrane type-1" evidence="8">
    <location>
        <begin position="114"/>
        <end position="333"/>
    </location>
</feature>
<evidence type="ECO:0000256" key="2">
    <source>
        <dbReference type="ARBA" id="ARBA00022448"/>
    </source>
</evidence>
<feature type="transmembrane region" description="Helical" evidence="7">
    <location>
        <begin position="251"/>
        <end position="275"/>
    </location>
</feature>
<dbReference type="SUPFAM" id="SSF161098">
    <property type="entry name" value="MetI-like"/>
    <property type="match status" value="1"/>
</dbReference>
<evidence type="ECO:0000259" key="8">
    <source>
        <dbReference type="PROSITE" id="PS50928"/>
    </source>
</evidence>
<comment type="caution">
    <text evidence="9">The sequence shown here is derived from an EMBL/GenBank/DDBJ whole genome shotgun (WGS) entry which is preliminary data.</text>
</comment>
<keyword evidence="3" id="KW-1003">Cell membrane</keyword>
<dbReference type="InterPro" id="IPR035906">
    <property type="entry name" value="MetI-like_sf"/>
</dbReference>
<feature type="transmembrane region" description="Helical" evidence="7">
    <location>
        <begin position="312"/>
        <end position="330"/>
    </location>
</feature>
<dbReference type="CDD" id="cd06261">
    <property type="entry name" value="TM_PBP2"/>
    <property type="match status" value="1"/>
</dbReference>
<keyword evidence="6 7" id="KW-0472">Membrane</keyword>
<dbReference type="RefSeq" id="WP_257445897.1">
    <property type="nucleotide sequence ID" value="NZ_JANIPJ010000007.1"/>
</dbReference>
<dbReference type="PANTHER" id="PTHR43005:SF1">
    <property type="entry name" value="SPERMIDINE_PUTRESCINE TRANSPORT SYSTEM PERMEASE PROTEIN"/>
    <property type="match status" value="1"/>
</dbReference>
<comment type="similarity">
    <text evidence="7">Belongs to the binding-protein-dependent transport system permease family.</text>
</comment>
<organism evidence="9 10">
    <name type="scientific">Paenibacillus soyae</name>
    <dbReference type="NCBI Taxonomy" id="2969249"/>
    <lineage>
        <taxon>Bacteria</taxon>
        <taxon>Bacillati</taxon>
        <taxon>Bacillota</taxon>
        <taxon>Bacilli</taxon>
        <taxon>Bacillales</taxon>
        <taxon>Paenibacillaceae</taxon>
        <taxon>Paenibacillus</taxon>
    </lineage>
</organism>
<feature type="transmembrane region" description="Helical" evidence="7">
    <location>
        <begin position="150"/>
        <end position="172"/>
    </location>
</feature>
<dbReference type="GO" id="GO:0055085">
    <property type="term" value="P:transmembrane transport"/>
    <property type="evidence" value="ECO:0007669"/>
    <property type="project" value="InterPro"/>
</dbReference>
<evidence type="ECO:0000256" key="5">
    <source>
        <dbReference type="ARBA" id="ARBA00022989"/>
    </source>
</evidence>
<evidence type="ECO:0000256" key="7">
    <source>
        <dbReference type="RuleBase" id="RU363032"/>
    </source>
</evidence>
<comment type="subcellular location">
    <subcellularLocation>
        <location evidence="1 7">Cell membrane</location>
        <topology evidence="1 7">Multi-pass membrane protein</topology>
    </subcellularLocation>
</comment>
<dbReference type="Pfam" id="PF00528">
    <property type="entry name" value="BPD_transp_1"/>
    <property type="match status" value="1"/>
</dbReference>
<evidence type="ECO:0000256" key="1">
    <source>
        <dbReference type="ARBA" id="ARBA00004651"/>
    </source>
</evidence>
<dbReference type="InterPro" id="IPR000515">
    <property type="entry name" value="MetI-like"/>
</dbReference>
<keyword evidence="10" id="KW-1185">Reference proteome</keyword>
<accession>A0A9X2MRW9</accession>
<dbReference type="GO" id="GO:0005886">
    <property type="term" value="C:plasma membrane"/>
    <property type="evidence" value="ECO:0007669"/>
    <property type="project" value="UniProtKB-SubCell"/>
</dbReference>
<dbReference type="PANTHER" id="PTHR43005">
    <property type="entry name" value="BLR7065 PROTEIN"/>
    <property type="match status" value="1"/>
</dbReference>
<feature type="transmembrane region" description="Helical" evidence="7">
    <location>
        <begin position="58"/>
        <end position="85"/>
    </location>
</feature>
<protein>
    <submittedName>
        <fullName evidence="9">Sugar ABC transporter permease</fullName>
    </submittedName>
</protein>
<reference evidence="9" key="1">
    <citation type="submission" date="2022-08" db="EMBL/GenBank/DDBJ databases">
        <title>The genomic sequence of strain Paenibacillus sp. SCIV0701.</title>
        <authorList>
            <person name="Zhao H."/>
        </authorList>
    </citation>
    <scope>NUCLEOTIDE SEQUENCE</scope>
    <source>
        <strain evidence="9">SCIV0701</strain>
    </source>
</reference>
<name>A0A9X2MRW9_9BACL</name>
<keyword evidence="5 7" id="KW-1133">Transmembrane helix</keyword>
<dbReference type="PROSITE" id="PS50928">
    <property type="entry name" value="ABC_TM1"/>
    <property type="match status" value="1"/>
</dbReference>
<evidence type="ECO:0000256" key="6">
    <source>
        <dbReference type="ARBA" id="ARBA00023136"/>
    </source>
</evidence>
<sequence length="343" mass="37784">MSSKIGAGGVIVGKSKLGVQETDSETPSAGIGKRRAGAKSRVAALAAEIWKYRLSYAFVTPFLLCFIAFIVVPVIAAVALSFTYFNAIERPRFIGWQNFQYLISQDLLFLKYALPNTFKFAVIVGPGGYIAAFLLAWLISQLPGKLQKWFALAMYTPSLTIGIAMSIVWLPMLTGDRIGYLNSILLRLGWIEVPQLWVTDPDYLMNAMIGVTLWSSMGVGFLAMLAGILNVNKDYYEAARIDGMKSRLQEIWYITIPSMKPQMLFGAVMAIVTTFKTGAIGVELSGVNPTPAYSGHLIINHIDDFGFIRFEMGYAAAISVFLLILMYVSNKLSWGLFGSKGDE</sequence>